<organism evidence="1">
    <name type="scientific">virus sp. ctdtS1</name>
    <dbReference type="NCBI Taxonomy" id="2826808"/>
    <lineage>
        <taxon>Viruses</taxon>
    </lineage>
</organism>
<reference evidence="1" key="1">
    <citation type="journal article" date="2021" name="Proc. Natl. Acad. Sci. U.S.A.">
        <title>A Catalog of Tens of Thousands of Viruses from Human Metagenomes Reveals Hidden Associations with Chronic Diseases.</title>
        <authorList>
            <person name="Tisza M.J."/>
            <person name="Buck C.B."/>
        </authorList>
    </citation>
    <scope>NUCLEOTIDE SEQUENCE</scope>
    <source>
        <strain evidence="1">CtdtS1</strain>
    </source>
</reference>
<evidence type="ECO:0000313" key="1">
    <source>
        <dbReference type="EMBL" id="DAD93352.1"/>
    </source>
</evidence>
<protein>
    <submittedName>
        <fullName evidence="1">Uncharacterized protein</fullName>
    </submittedName>
</protein>
<sequence length="38" mass="4354">MFKINHSPTISTKIAYSISNNSLNVGYFLKNRYSIAFL</sequence>
<proteinExistence type="predicted"/>
<dbReference type="EMBL" id="BK015158">
    <property type="protein sequence ID" value="DAD93352.1"/>
    <property type="molecule type" value="Genomic_DNA"/>
</dbReference>
<accession>A0A8S5NGL2</accession>
<name>A0A8S5NGL2_9VIRU</name>